<gene>
    <name evidence="1" type="ORF">MPSYJ_18250</name>
</gene>
<dbReference type="Pfam" id="PF10969">
    <property type="entry name" value="DUF2771"/>
    <property type="match status" value="1"/>
</dbReference>
<sequence length="160" mass="17514">MKRIVAVLAAVALIASIGTGVLVWRLTRDRAPDLPEISAYSSGHLARVGPYRFCQVLNPTDCVVPGDQGEVPVTGRHPVQLSLPTAIAKAPWVLLRAYEDGDVIEEFRPDSRLAVTIPTVDAQRGRLTGFAVQLPTLVRDQEGNEFPVPHAEWSVRAVWE</sequence>
<dbReference type="InterPro" id="IPR024495">
    <property type="entry name" value="DUF2771"/>
</dbReference>
<proteinExistence type="predicted"/>
<dbReference type="KEGG" id="mpsc:MPSYJ_18250"/>
<evidence type="ECO:0008006" key="3">
    <source>
        <dbReference type="Google" id="ProtNLM"/>
    </source>
</evidence>
<dbReference type="EMBL" id="AP022574">
    <property type="protein sequence ID" value="BBX68364.1"/>
    <property type="molecule type" value="Genomic_DNA"/>
</dbReference>
<evidence type="ECO:0000313" key="1">
    <source>
        <dbReference type="EMBL" id="BBX68364.1"/>
    </source>
</evidence>
<evidence type="ECO:0000313" key="2">
    <source>
        <dbReference type="Proteomes" id="UP000466514"/>
    </source>
</evidence>
<dbReference type="RefSeq" id="WP_163721799.1">
    <property type="nucleotide sequence ID" value="NZ_AP022574.1"/>
</dbReference>
<accession>A0A7I7M845</accession>
<dbReference type="AlphaFoldDB" id="A0A7I7M845"/>
<dbReference type="Proteomes" id="UP000466514">
    <property type="component" value="Chromosome"/>
</dbReference>
<name>A0A7I7M845_9MYCO</name>
<organism evidence="1 2">
    <name type="scientific">Mycolicibacterium psychrotolerans</name>
    <dbReference type="NCBI Taxonomy" id="216929"/>
    <lineage>
        <taxon>Bacteria</taxon>
        <taxon>Bacillati</taxon>
        <taxon>Actinomycetota</taxon>
        <taxon>Actinomycetes</taxon>
        <taxon>Mycobacteriales</taxon>
        <taxon>Mycobacteriaceae</taxon>
        <taxon>Mycolicibacterium</taxon>
    </lineage>
</organism>
<keyword evidence="2" id="KW-1185">Reference proteome</keyword>
<reference evidence="1 2" key="1">
    <citation type="journal article" date="2019" name="Emerg. Microbes Infect.">
        <title>Comprehensive subspecies identification of 175 nontuberculous mycobacteria species based on 7547 genomic profiles.</title>
        <authorList>
            <person name="Matsumoto Y."/>
            <person name="Kinjo T."/>
            <person name="Motooka D."/>
            <person name="Nabeya D."/>
            <person name="Jung N."/>
            <person name="Uechi K."/>
            <person name="Horii T."/>
            <person name="Iida T."/>
            <person name="Fujita J."/>
            <person name="Nakamura S."/>
        </authorList>
    </citation>
    <scope>NUCLEOTIDE SEQUENCE [LARGE SCALE GENOMIC DNA]</scope>
    <source>
        <strain evidence="1 2">JCM 13323</strain>
    </source>
</reference>
<protein>
    <recommendedName>
        <fullName evidence="3">DUF2771 domain-containing protein</fullName>
    </recommendedName>
</protein>